<evidence type="ECO:0000313" key="2">
    <source>
        <dbReference type="Proteomes" id="UP000001299"/>
    </source>
</evidence>
<dbReference type="EMBL" id="CP001812">
    <property type="protein sequence ID" value="ADL36285.1"/>
    <property type="molecule type" value="Genomic_DNA"/>
</dbReference>
<keyword evidence="2" id="KW-1185">Reference proteome</keyword>
<dbReference type="RefSeq" id="WP_013282934.1">
    <property type="nucleotide sequence ID" value="NC_014389.1"/>
</dbReference>
<protein>
    <submittedName>
        <fullName evidence="1">Uncharacterized protein</fullName>
    </submittedName>
</protein>
<proteinExistence type="predicted"/>
<dbReference type="AlphaFoldDB" id="E0S4F3"/>
<reference evidence="1 2" key="1">
    <citation type="journal article" date="2010" name="PLoS ONE">
        <title>The glycobiome of the rumen bacterium Butyrivibrio proteoclasticus B316(T) highlights adaptation to a polysaccharide-rich environment.</title>
        <authorList>
            <person name="Kelly W.J."/>
            <person name="Leahy S.C."/>
            <person name="Altermann E."/>
            <person name="Yeoman C.J."/>
            <person name="Dunne J.C."/>
            <person name="Kong Z."/>
            <person name="Pacheco D.M."/>
            <person name="Li D."/>
            <person name="Noel S.J."/>
            <person name="Moon C.D."/>
            <person name="Cookson A.L."/>
            <person name="Attwood G.T."/>
        </authorList>
    </citation>
    <scope>NUCLEOTIDE SEQUENCE [LARGE SCALE GENOMIC DNA]</scope>
    <source>
        <strain evidence="2">ATCC 51982 / DSM 14932 / B316</strain>
        <plasmid evidence="2">Plasmid pCY360</plasmid>
    </source>
</reference>
<accession>E0S4F3</accession>
<dbReference type="HOGENOM" id="CLU_2497053_0_0_9"/>
<evidence type="ECO:0000313" key="1">
    <source>
        <dbReference type="EMBL" id="ADL36285.1"/>
    </source>
</evidence>
<sequence>MTVNELKDKLTSEKHFTGSLQIVFGVKIPSPDILGIYEENGVWYVYDTNDRGGIVILDSGSEADMADALYRRILKIEKRYMKK</sequence>
<gene>
    <name evidence="1" type="ordered locus">bpr_II348</name>
</gene>
<organism evidence="1 2">
    <name type="scientific">Butyrivibrio proteoclasticus (strain ATCC 51982 / DSM 14932 / B316)</name>
    <name type="common">Clostridium proteoclasticum</name>
    <dbReference type="NCBI Taxonomy" id="515622"/>
    <lineage>
        <taxon>Bacteria</taxon>
        <taxon>Bacillati</taxon>
        <taxon>Bacillota</taxon>
        <taxon>Clostridia</taxon>
        <taxon>Lachnospirales</taxon>
        <taxon>Lachnospiraceae</taxon>
        <taxon>Butyrivibrio</taxon>
    </lineage>
</organism>
<dbReference type="Proteomes" id="UP000001299">
    <property type="component" value="Plasmid pCY360"/>
</dbReference>
<name>E0S4F3_BUTPB</name>
<geneLocation type="plasmid" evidence="1 2">
    <name>pCY360</name>
</geneLocation>
<dbReference type="KEGG" id="bpb:bpr_II348"/>
<keyword evidence="1" id="KW-0614">Plasmid</keyword>